<name>A0A9D4IH57_DREPO</name>
<organism evidence="2 3">
    <name type="scientific">Dreissena polymorpha</name>
    <name type="common">Zebra mussel</name>
    <name type="synonym">Mytilus polymorpha</name>
    <dbReference type="NCBI Taxonomy" id="45954"/>
    <lineage>
        <taxon>Eukaryota</taxon>
        <taxon>Metazoa</taxon>
        <taxon>Spiralia</taxon>
        <taxon>Lophotrochozoa</taxon>
        <taxon>Mollusca</taxon>
        <taxon>Bivalvia</taxon>
        <taxon>Autobranchia</taxon>
        <taxon>Heteroconchia</taxon>
        <taxon>Euheterodonta</taxon>
        <taxon>Imparidentia</taxon>
        <taxon>Neoheterodontei</taxon>
        <taxon>Myida</taxon>
        <taxon>Dreissenoidea</taxon>
        <taxon>Dreissenidae</taxon>
        <taxon>Dreissena</taxon>
    </lineage>
</organism>
<sequence>MMGAAVLLKSLRSFHLVVLRLVVAADVSVDCGRAVIKLQLILVMTPVVILKLMLRTV</sequence>
<proteinExistence type="predicted"/>
<accession>A0A9D4IH57</accession>
<reference evidence="2" key="2">
    <citation type="submission" date="2020-11" db="EMBL/GenBank/DDBJ databases">
        <authorList>
            <person name="McCartney M.A."/>
            <person name="Auch B."/>
            <person name="Kono T."/>
            <person name="Mallez S."/>
            <person name="Becker A."/>
            <person name="Gohl D.M."/>
            <person name="Silverstein K.A.T."/>
            <person name="Koren S."/>
            <person name="Bechman K.B."/>
            <person name="Herman A."/>
            <person name="Abrahante J.E."/>
            <person name="Garbe J."/>
        </authorList>
    </citation>
    <scope>NUCLEOTIDE SEQUENCE</scope>
    <source>
        <strain evidence="2">Duluth1</strain>
        <tissue evidence="2">Whole animal</tissue>
    </source>
</reference>
<dbReference type="Proteomes" id="UP000828390">
    <property type="component" value="Unassembled WGS sequence"/>
</dbReference>
<comment type="caution">
    <text evidence="2">The sequence shown here is derived from an EMBL/GenBank/DDBJ whole genome shotgun (WGS) entry which is preliminary data.</text>
</comment>
<keyword evidence="3" id="KW-1185">Reference proteome</keyword>
<evidence type="ECO:0000313" key="2">
    <source>
        <dbReference type="EMBL" id="KAH3773119.1"/>
    </source>
</evidence>
<dbReference type="EMBL" id="JAIWYP010000009">
    <property type="protein sequence ID" value="KAH3773119.1"/>
    <property type="molecule type" value="Genomic_DNA"/>
</dbReference>
<protein>
    <submittedName>
        <fullName evidence="2">Uncharacterized protein</fullName>
    </submittedName>
</protein>
<reference evidence="2" key="1">
    <citation type="journal article" date="2019" name="bioRxiv">
        <title>The Genome of the Zebra Mussel, Dreissena polymorpha: A Resource for Invasive Species Research.</title>
        <authorList>
            <person name="McCartney M.A."/>
            <person name="Auch B."/>
            <person name="Kono T."/>
            <person name="Mallez S."/>
            <person name="Zhang Y."/>
            <person name="Obille A."/>
            <person name="Becker A."/>
            <person name="Abrahante J.E."/>
            <person name="Garbe J."/>
            <person name="Badalamenti J.P."/>
            <person name="Herman A."/>
            <person name="Mangelson H."/>
            <person name="Liachko I."/>
            <person name="Sullivan S."/>
            <person name="Sone E.D."/>
            <person name="Koren S."/>
            <person name="Silverstein K.A.T."/>
            <person name="Beckman K.B."/>
            <person name="Gohl D.M."/>
        </authorList>
    </citation>
    <scope>NUCLEOTIDE SEQUENCE</scope>
    <source>
        <strain evidence="2">Duluth1</strain>
        <tissue evidence="2">Whole animal</tissue>
    </source>
</reference>
<dbReference type="AlphaFoldDB" id="A0A9D4IH57"/>
<evidence type="ECO:0000313" key="1">
    <source>
        <dbReference type="EMBL" id="KAH3773118.1"/>
    </source>
</evidence>
<gene>
    <name evidence="1" type="ORF">DPMN_174472</name>
    <name evidence="2" type="ORF">DPMN_174473</name>
</gene>
<dbReference type="EMBL" id="JAIWYP010000009">
    <property type="protein sequence ID" value="KAH3773118.1"/>
    <property type="molecule type" value="Genomic_DNA"/>
</dbReference>
<evidence type="ECO:0000313" key="3">
    <source>
        <dbReference type="Proteomes" id="UP000828390"/>
    </source>
</evidence>